<keyword evidence="2" id="KW-0964">Secreted</keyword>
<accession>A0A853IB84</accession>
<evidence type="ECO:0000313" key="8">
    <source>
        <dbReference type="Proteomes" id="UP000569732"/>
    </source>
</evidence>
<keyword evidence="4" id="KW-0325">Glycoprotein</keyword>
<gene>
    <name evidence="7" type="ORF">H0A36_12320</name>
</gene>
<evidence type="ECO:0000256" key="4">
    <source>
        <dbReference type="ARBA" id="ARBA00023180"/>
    </source>
</evidence>
<comment type="subcellular location">
    <subcellularLocation>
        <location evidence="1">Secreted</location>
    </subcellularLocation>
</comment>
<name>A0A853IB84_9GAMM</name>
<evidence type="ECO:0000256" key="1">
    <source>
        <dbReference type="ARBA" id="ARBA00004613"/>
    </source>
</evidence>
<comment type="caution">
    <text evidence="7">The sequence shown here is derived from an EMBL/GenBank/DDBJ whole genome shotgun (WGS) entry which is preliminary data.</text>
</comment>
<dbReference type="InterPro" id="IPR025155">
    <property type="entry name" value="WxxW_domain"/>
</dbReference>
<evidence type="ECO:0000256" key="5">
    <source>
        <dbReference type="SAM" id="SignalP"/>
    </source>
</evidence>
<feature type="signal peptide" evidence="5">
    <location>
        <begin position="1"/>
        <end position="25"/>
    </location>
</feature>
<dbReference type="Pfam" id="PF13330">
    <property type="entry name" value="Mucin2_WxxW"/>
    <property type="match status" value="1"/>
</dbReference>
<dbReference type="AlphaFoldDB" id="A0A853IB84"/>
<dbReference type="GO" id="GO:0005576">
    <property type="term" value="C:extracellular region"/>
    <property type="evidence" value="ECO:0007669"/>
    <property type="project" value="UniProtKB-SubCell"/>
</dbReference>
<feature type="chain" id="PRO_5032660367" description="WxxW domain-containing protein" evidence="5">
    <location>
        <begin position="26"/>
        <end position="551"/>
    </location>
</feature>
<proteinExistence type="predicted"/>
<dbReference type="RefSeq" id="WP_180568822.1">
    <property type="nucleotide sequence ID" value="NZ_JACCKB010000017.1"/>
</dbReference>
<evidence type="ECO:0000313" key="7">
    <source>
        <dbReference type="EMBL" id="NYZ66797.1"/>
    </source>
</evidence>
<evidence type="ECO:0000256" key="3">
    <source>
        <dbReference type="ARBA" id="ARBA00022729"/>
    </source>
</evidence>
<feature type="domain" description="WxxW" evidence="6">
    <location>
        <begin position="435"/>
        <end position="510"/>
    </location>
</feature>
<reference evidence="7 8" key="1">
    <citation type="submission" date="2020-07" db="EMBL/GenBank/DDBJ databases">
        <title>Endozoicomonas sp. nov., isolated from sediment.</title>
        <authorList>
            <person name="Gu T."/>
        </authorList>
    </citation>
    <scope>NUCLEOTIDE SEQUENCE [LARGE SCALE GENOMIC DNA]</scope>
    <source>
        <strain evidence="7 8">SM1973</strain>
    </source>
</reference>
<sequence length="551" mass="62572">MKKRLKHLALLGSIPLIINSSNTMSAVNFSAEVLNQFHIIRDTKQPKKIQYISRYGAIAQQTYKLNNNEYSHAFRAPQWQIPSFYAVTLYGQSQPFLGDEMVGFGGQFTTLENKNSLVKLIKEAREQGYTSITPALYQYAELNFIATAFDIENGQLTLDCKIEKIPVEGGSDPFVTIPICHLKGTDQVYDININLLYSLNSNLPTIGSTNNRITFDAVTLPGWKADINSLLSNGEGWQHLLTGVVDWSISSQPIKTFNLDVDWIKLYNFTFKDLRNGINPLFSKKAVRNKMKQLLTCNDINQCGIQLKHRGRPGEPGLLPDSTLLQDALGRTLFTETKLEFDRRTTTALNRTKRNILARANDDSSQFIPKANFQQILQQKKGNLNLIVPNKNITNYRTILDINCIKGKVDNSLHWKSSASHCSSTPTTPKISYHWSGWKNNQKPNFIGEVEKRPKKCLNPIAIQARSAKNKKSHYLLKERLSLSPRLGLQCLNKHQSDKKCEDYEVNWLCMNVNIIRPPIWPPIVIDPPTRPPIIDPPVVIDPPRPPEYLY</sequence>
<protein>
    <recommendedName>
        <fullName evidence="6">WxxW domain-containing protein</fullName>
    </recommendedName>
</protein>
<organism evidence="7 8">
    <name type="scientific">Spartinivicinus marinus</name>
    <dbReference type="NCBI Taxonomy" id="2994442"/>
    <lineage>
        <taxon>Bacteria</taxon>
        <taxon>Pseudomonadati</taxon>
        <taxon>Pseudomonadota</taxon>
        <taxon>Gammaproteobacteria</taxon>
        <taxon>Oceanospirillales</taxon>
        <taxon>Zooshikellaceae</taxon>
        <taxon>Spartinivicinus</taxon>
    </lineage>
</organism>
<dbReference type="EMBL" id="JACCKB010000017">
    <property type="protein sequence ID" value="NYZ66797.1"/>
    <property type="molecule type" value="Genomic_DNA"/>
</dbReference>
<evidence type="ECO:0000259" key="6">
    <source>
        <dbReference type="Pfam" id="PF13330"/>
    </source>
</evidence>
<keyword evidence="3 5" id="KW-0732">Signal</keyword>
<dbReference type="Proteomes" id="UP000569732">
    <property type="component" value="Unassembled WGS sequence"/>
</dbReference>
<keyword evidence="8" id="KW-1185">Reference proteome</keyword>
<evidence type="ECO:0000256" key="2">
    <source>
        <dbReference type="ARBA" id="ARBA00022525"/>
    </source>
</evidence>